<accession>A0A7S6UEH1</accession>
<evidence type="ECO:0000256" key="1">
    <source>
        <dbReference type="SAM" id="SignalP"/>
    </source>
</evidence>
<organism evidence="2 3">
    <name type="scientific">Novilysobacter ciconiae</name>
    <dbReference type="NCBI Taxonomy" id="2781022"/>
    <lineage>
        <taxon>Bacteria</taxon>
        <taxon>Pseudomonadati</taxon>
        <taxon>Pseudomonadota</taxon>
        <taxon>Gammaproteobacteria</taxon>
        <taxon>Lysobacterales</taxon>
        <taxon>Lysobacteraceae</taxon>
        <taxon>Novilysobacter</taxon>
    </lineage>
</organism>
<dbReference type="PANTHER" id="PTHR33361:SF16">
    <property type="entry name" value="DUF885 DOMAIN-CONTAINING PROTEIN"/>
    <property type="match status" value="1"/>
</dbReference>
<reference evidence="2 3" key="1">
    <citation type="submission" date="2020-10" db="EMBL/GenBank/DDBJ databases">
        <title>complete genome sequencing of Lysobacter sp. H21R20.</title>
        <authorList>
            <person name="Bae J.-W."/>
            <person name="Lee S.-Y."/>
        </authorList>
    </citation>
    <scope>NUCLEOTIDE SEQUENCE [LARGE SCALE GENOMIC DNA]</scope>
    <source>
        <strain evidence="2 3">H21R20</strain>
    </source>
</reference>
<evidence type="ECO:0000313" key="2">
    <source>
        <dbReference type="EMBL" id="QOW18771.1"/>
    </source>
</evidence>
<keyword evidence="1" id="KW-0732">Signal</keyword>
<sequence length="607" mass="68833">MRPSTPATLLALALAAAMAGCSPNTATGSAETDSIAGIQSVSDKPEHLDRLYALYWEETLKRNPLAATYQGDNRYNDQLPNFLSREYRDTSRAFTTEWLEKIESLGPDGLEGQDLLSWQIFVRDARDELASQRFPAWMQPVNQFYNIASTFVQLGSGTGAQPFKTVQDYDNWRERASNVPVLFNQAIANMGEGIEAGVVQPRALMEKVLPQLDALIREDPRQTLFWKPVADMPESFSDADRKRIEDEYATLIATVLMPAYQHLRDYIANDYLPHTRASAGMADLPNGQDWYAFRVHQSTTTDLSPAQIHQIGLDEVARIHERMQEVMDQVGFKGTLQEFFVFMQTDPRFEFASEDELLAFYRGLEAKVNAKVPELFSLVPRSPFEIRPVEAFRAQSAAGGSYMTPSEDGSRPGIFYVNTYDLPTRKTWDAEDLFLHEAIPGHHFQLALQQELTGLPAFRRFGGQTAYIEGWGLYAESLGRELGVYEDPYDYFGYLQNELWRAIRLVVDTGLHSKGWTRDQVIDYMLENSAESRTQAVAEAERYMAIPGQALAYKIGELKIRELRRRAEQALGDKFDIRQFHAEVLKDGSVPLDVLEDKIDRWIAASQ</sequence>
<dbReference type="PROSITE" id="PS51257">
    <property type="entry name" value="PROKAR_LIPOPROTEIN"/>
    <property type="match status" value="1"/>
</dbReference>
<feature type="chain" id="PRO_5032451218" evidence="1">
    <location>
        <begin position="27"/>
        <end position="607"/>
    </location>
</feature>
<dbReference type="Pfam" id="PF05960">
    <property type="entry name" value="DUF885"/>
    <property type="match status" value="1"/>
</dbReference>
<dbReference type="Proteomes" id="UP000594059">
    <property type="component" value="Chromosome"/>
</dbReference>
<dbReference type="PANTHER" id="PTHR33361">
    <property type="entry name" value="GLR0591 PROTEIN"/>
    <property type="match status" value="1"/>
</dbReference>
<dbReference type="EMBL" id="CP063656">
    <property type="protein sequence ID" value="QOW18771.1"/>
    <property type="molecule type" value="Genomic_DNA"/>
</dbReference>
<dbReference type="InterPro" id="IPR010281">
    <property type="entry name" value="DUF885"/>
</dbReference>
<dbReference type="RefSeq" id="WP_193983707.1">
    <property type="nucleotide sequence ID" value="NZ_CP063656.1"/>
</dbReference>
<gene>
    <name evidence="2" type="ORF">INQ41_08710</name>
</gene>
<proteinExistence type="predicted"/>
<name>A0A7S6UEH1_9GAMM</name>
<keyword evidence="3" id="KW-1185">Reference proteome</keyword>
<protein>
    <submittedName>
        <fullName evidence="2">DUF885 family protein</fullName>
    </submittedName>
</protein>
<feature type="signal peptide" evidence="1">
    <location>
        <begin position="1"/>
        <end position="26"/>
    </location>
</feature>
<evidence type="ECO:0000313" key="3">
    <source>
        <dbReference type="Proteomes" id="UP000594059"/>
    </source>
</evidence>
<dbReference type="KEGG" id="lcic:INQ41_08710"/>
<dbReference type="AlphaFoldDB" id="A0A7S6UEH1"/>